<accession>A0A0R3JS94</accession>
<dbReference type="InterPro" id="IPR013785">
    <property type="entry name" value="Aldolase_TIM"/>
</dbReference>
<evidence type="ECO:0000256" key="12">
    <source>
        <dbReference type="PIRNR" id="PIRNR000368"/>
    </source>
</evidence>
<dbReference type="SFLD" id="SFLDF00299">
    <property type="entry name" value="anaerobic_ribonucleoside-triph"/>
    <property type="match status" value="1"/>
</dbReference>
<dbReference type="RefSeq" id="WP_057979084.1">
    <property type="nucleotide sequence ID" value="NZ_LKHP01000010.1"/>
</dbReference>
<dbReference type="EMBL" id="LKHP01000010">
    <property type="protein sequence ID" value="KRQ86374.1"/>
    <property type="molecule type" value="Genomic_DNA"/>
</dbReference>
<dbReference type="SUPFAM" id="SSF102114">
    <property type="entry name" value="Radical SAM enzymes"/>
    <property type="match status" value="1"/>
</dbReference>
<dbReference type="EC" id="1.97.1.-" evidence="12"/>
<dbReference type="Pfam" id="PF13353">
    <property type="entry name" value="Fer4_12"/>
    <property type="match status" value="1"/>
</dbReference>
<evidence type="ECO:0000256" key="3">
    <source>
        <dbReference type="ARBA" id="ARBA00009777"/>
    </source>
</evidence>
<evidence type="ECO:0000256" key="8">
    <source>
        <dbReference type="ARBA" id="ARBA00023002"/>
    </source>
</evidence>
<comment type="similarity">
    <text evidence="3 12">Belongs to the organic radical-activating enzymes family.</text>
</comment>
<sequence>MRIAGVVRESFVDGPGIRYTIFAQGCSHRCDGCHNPSTHDFEGGYEISVDEIFDEILKYKHIDGVTFSGGDPFFQADEFSLLAEKANEKGLNIIAYSGFYYEDLLNNEKFKRLLENIDILIDGPFERDKRDLRLKFRGSTNQRVIDVKRSLEVGSLVEMEF</sequence>
<dbReference type="PANTHER" id="PTHR30352:SF2">
    <property type="entry name" value="ANAEROBIC RIBONUCLEOSIDE-TRIPHOSPHATE REDUCTASE-ACTIVATING PROTEIN"/>
    <property type="match status" value="1"/>
</dbReference>
<dbReference type="CDD" id="cd01335">
    <property type="entry name" value="Radical_SAM"/>
    <property type="match status" value="1"/>
</dbReference>
<evidence type="ECO:0000256" key="4">
    <source>
        <dbReference type="ARBA" id="ARBA00014281"/>
    </source>
</evidence>
<evidence type="ECO:0000259" key="13">
    <source>
        <dbReference type="PROSITE" id="PS51918"/>
    </source>
</evidence>
<dbReference type="PANTHER" id="PTHR30352">
    <property type="entry name" value="PYRUVATE FORMATE-LYASE-ACTIVATING ENZYME"/>
    <property type="match status" value="1"/>
</dbReference>
<keyword evidence="6" id="KW-0949">S-adenosyl-L-methionine</keyword>
<name>A0A0R3JS94_CALMK</name>
<keyword evidence="5" id="KW-0004">4Fe-4S</keyword>
<evidence type="ECO:0000313" key="14">
    <source>
        <dbReference type="EMBL" id="KRQ86374.1"/>
    </source>
</evidence>
<comment type="caution">
    <text evidence="14">The sequence shown here is derived from an EMBL/GenBank/DDBJ whole genome shotgun (WGS) entry which is preliminary data.</text>
</comment>
<evidence type="ECO:0000256" key="1">
    <source>
        <dbReference type="ARBA" id="ARBA00001966"/>
    </source>
</evidence>
<dbReference type="GO" id="GO:0016829">
    <property type="term" value="F:lyase activity"/>
    <property type="evidence" value="ECO:0007669"/>
    <property type="project" value="UniProtKB-KW"/>
</dbReference>
<comment type="catalytic activity">
    <reaction evidence="11">
        <text>glycyl-[protein] + reduced [flavodoxin] + S-adenosyl-L-methionine = glycin-2-yl radical-[protein] + semiquinone [flavodoxin] + 5'-deoxyadenosine + L-methionine + H(+)</text>
        <dbReference type="Rhea" id="RHEA:61976"/>
        <dbReference type="Rhea" id="RHEA-COMP:10622"/>
        <dbReference type="Rhea" id="RHEA-COMP:14480"/>
        <dbReference type="Rhea" id="RHEA-COMP:15993"/>
        <dbReference type="Rhea" id="RHEA-COMP:15994"/>
        <dbReference type="ChEBI" id="CHEBI:15378"/>
        <dbReference type="ChEBI" id="CHEBI:17319"/>
        <dbReference type="ChEBI" id="CHEBI:29947"/>
        <dbReference type="ChEBI" id="CHEBI:32722"/>
        <dbReference type="ChEBI" id="CHEBI:57618"/>
        <dbReference type="ChEBI" id="CHEBI:57844"/>
        <dbReference type="ChEBI" id="CHEBI:59789"/>
        <dbReference type="ChEBI" id="CHEBI:140311"/>
    </reaction>
</comment>
<dbReference type="GO" id="GO:0051539">
    <property type="term" value="F:4 iron, 4 sulfur cluster binding"/>
    <property type="evidence" value="ECO:0007669"/>
    <property type="project" value="UniProtKB-KW"/>
</dbReference>
<evidence type="ECO:0000256" key="10">
    <source>
        <dbReference type="ARBA" id="ARBA00023014"/>
    </source>
</evidence>
<dbReference type="AlphaFoldDB" id="A0A0R3JS94"/>
<keyword evidence="14" id="KW-0456">Lyase</keyword>
<evidence type="ECO:0000313" key="15">
    <source>
        <dbReference type="Proteomes" id="UP000052015"/>
    </source>
</evidence>
<dbReference type="PIRSF" id="PIRSF000368">
    <property type="entry name" value="NrdG"/>
    <property type="match status" value="1"/>
</dbReference>
<keyword evidence="8 12" id="KW-0560">Oxidoreductase</keyword>
<dbReference type="SFLD" id="SFLDG01066">
    <property type="entry name" value="organic_radical-activating_enz"/>
    <property type="match status" value="1"/>
</dbReference>
<dbReference type="NCBIfam" id="TIGR02491">
    <property type="entry name" value="NrdG"/>
    <property type="match status" value="1"/>
</dbReference>
<dbReference type="InterPro" id="IPR007197">
    <property type="entry name" value="rSAM"/>
</dbReference>
<evidence type="ECO:0000256" key="2">
    <source>
        <dbReference type="ARBA" id="ARBA00003852"/>
    </source>
</evidence>
<dbReference type="SFLD" id="SFLDS00029">
    <property type="entry name" value="Radical_SAM"/>
    <property type="match status" value="1"/>
</dbReference>
<keyword evidence="15" id="KW-1185">Reference proteome</keyword>
<feature type="domain" description="Radical SAM core" evidence="13">
    <location>
        <begin position="12"/>
        <end position="161"/>
    </location>
</feature>
<evidence type="ECO:0000256" key="6">
    <source>
        <dbReference type="ARBA" id="ARBA00022691"/>
    </source>
</evidence>
<dbReference type="InterPro" id="IPR012837">
    <property type="entry name" value="NrdG"/>
</dbReference>
<dbReference type="SFLD" id="SFLDG01063">
    <property type="entry name" value="activating_enzymes__group_1"/>
    <property type="match status" value="1"/>
</dbReference>
<comment type="cofactor">
    <cofactor evidence="1">
        <name>[4Fe-4S] cluster</name>
        <dbReference type="ChEBI" id="CHEBI:49883"/>
    </cofactor>
</comment>
<dbReference type="GO" id="GO:0046872">
    <property type="term" value="F:metal ion binding"/>
    <property type="evidence" value="ECO:0007669"/>
    <property type="project" value="UniProtKB-KW"/>
</dbReference>
<dbReference type="OrthoDB" id="9782387at2"/>
<dbReference type="STRING" id="908809.ABG79_01755"/>
<dbReference type="PROSITE" id="PS01087">
    <property type="entry name" value="RADICAL_ACTIVATING"/>
    <property type="match status" value="1"/>
</dbReference>
<gene>
    <name evidence="14" type="primary">pflA_1</name>
    <name evidence="14" type="ORF">ABG79_01755</name>
</gene>
<dbReference type="InterPro" id="IPR001989">
    <property type="entry name" value="Radical_activat_CS"/>
</dbReference>
<dbReference type="PATRIC" id="fig|908809.3.peg.1755"/>
<keyword evidence="9" id="KW-0408">Iron</keyword>
<keyword evidence="7" id="KW-0479">Metal-binding</keyword>
<evidence type="ECO:0000256" key="9">
    <source>
        <dbReference type="ARBA" id="ARBA00023004"/>
    </source>
</evidence>
<dbReference type="Gene3D" id="3.20.20.70">
    <property type="entry name" value="Aldolase class I"/>
    <property type="match status" value="1"/>
</dbReference>
<evidence type="ECO:0000256" key="5">
    <source>
        <dbReference type="ARBA" id="ARBA00022485"/>
    </source>
</evidence>
<organism evidence="14 15">
    <name type="scientific">Caloramator mitchellensis</name>
    <dbReference type="NCBI Taxonomy" id="908809"/>
    <lineage>
        <taxon>Bacteria</taxon>
        <taxon>Bacillati</taxon>
        <taxon>Bacillota</taxon>
        <taxon>Clostridia</taxon>
        <taxon>Eubacteriales</taxon>
        <taxon>Clostridiaceae</taxon>
        <taxon>Caloramator</taxon>
    </lineage>
</organism>
<dbReference type="GO" id="GO:0043365">
    <property type="term" value="F:[formate-C-acetyltransferase]-activating enzyme activity"/>
    <property type="evidence" value="ECO:0007669"/>
    <property type="project" value="InterPro"/>
</dbReference>
<dbReference type="GO" id="GO:0004748">
    <property type="term" value="F:ribonucleoside-diphosphate reductase activity, thioredoxin disulfide as acceptor"/>
    <property type="evidence" value="ECO:0007669"/>
    <property type="project" value="TreeGrafter"/>
</dbReference>
<dbReference type="PROSITE" id="PS51918">
    <property type="entry name" value="RADICAL_SAM"/>
    <property type="match status" value="1"/>
</dbReference>
<proteinExistence type="inferred from homology"/>
<keyword evidence="14" id="KW-0670">Pyruvate</keyword>
<evidence type="ECO:0000256" key="7">
    <source>
        <dbReference type="ARBA" id="ARBA00022723"/>
    </source>
</evidence>
<reference evidence="14 15" key="1">
    <citation type="submission" date="2015-09" db="EMBL/GenBank/DDBJ databases">
        <title>Draft genome sequence of a Caloramator mitchellensis, a moderate thermophile from the Great Artesian Basin of Australia.</title>
        <authorList>
            <person name="Patel B.K."/>
        </authorList>
    </citation>
    <scope>NUCLEOTIDE SEQUENCE [LARGE SCALE GENOMIC DNA]</scope>
    <source>
        <strain evidence="14 15">VF08</strain>
    </source>
</reference>
<comment type="function">
    <text evidence="2 12">Activation of anaerobic ribonucleoside-triphosphate reductase under anaerobic conditions by generation of an organic free radical, using S-adenosylmethionine and reduced flavodoxin as cosubstrates to produce 5'-deoxy-adenosine.</text>
</comment>
<dbReference type="Proteomes" id="UP000052015">
    <property type="component" value="Unassembled WGS sequence"/>
</dbReference>
<protein>
    <recommendedName>
        <fullName evidence="4 12">Anaerobic ribonucleoside-triphosphate reductase-activating protein</fullName>
        <ecNumber evidence="12">1.97.1.-</ecNumber>
    </recommendedName>
</protein>
<dbReference type="InterPro" id="IPR058240">
    <property type="entry name" value="rSAM_sf"/>
</dbReference>
<dbReference type="InterPro" id="IPR034457">
    <property type="entry name" value="Organic_radical-activating"/>
</dbReference>
<evidence type="ECO:0000256" key="11">
    <source>
        <dbReference type="ARBA" id="ARBA00047365"/>
    </source>
</evidence>
<keyword evidence="10" id="KW-0411">Iron-sulfur</keyword>